<dbReference type="EMBL" id="JBBPBM010000001">
    <property type="protein sequence ID" value="KAK8602412.1"/>
    <property type="molecule type" value="Genomic_DNA"/>
</dbReference>
<accession>A0ABR2GHL1</accession>
<organism evidence="2 3">
    <name type="scientific">Hibiscus sabdariffa</name>
    <name type="common">roselle</name>
    <dbReference type="NCBI Taxonomy" id="183260"/>
    <lineage>
        <taxon>Eukaryota</taxon>
        <taxon>Viridiplantae</taxon>
        <taxon>Streptophyta</taxon>
        <taxon>Embryophyta</taxon>
        <taxon>Tracheophyta</taxon>
        <taxon>Spermatophyta</taxon>
        <taxon>Magnoliopsida</taxon>
        <taxon>eudicotyledons</taxon>
        <taxon>Gunneridae</taxon>
        <taxon>Pentapetalae</taxon>
        <taxon>rosids</taxon>
        <taxon>malvids</taxon>
        <taxon>Malvales</taxon>
        <taxon>Malvaceae</taxon>
        <taxon>Malvoideae</taxon>
        <taxon>Hibiscus</taxon>
    </lineage>
</organism>
<evidence type="ECO:0000313" key="2">
    <source>
        <dbReference type="EMBL" id="KAK8602412.1"/>
    </source>
</evidence>
<protein>
    <recommendedName>
        <fullName evidence="1">FAE domain-containing protein</fullName>
    </recommendedName>
</protein>
<evidence type="ECO:0000259" key="1">
    <source>
        <dbReference type="Pfam" id="PF08392"/>
    </source>
</evidence>
<evidence type="ECO:0000313" key="3">
    <source>
        <dbReference type="Proteomes" id="UP001472677"/>
    </source>
</evidence>
<reference evidence="2 3" key="1">
    <citation type="journal article" date="2024" name="G3 (Bethesda)">
        <title>Genome assembly of Hibiscus sabdariffa L. provides insights into metabolisms of medicinal natural products.</title>
        <authorList>
            <person name="Kim T."/>
        </authorList>
    </citation>
    <scope>NUCLEOTIDE SEQUENCE [LARGE SCALE GENOMIC DNA]</scope>
    <source>
        <strain evidence="2">TK-2024</strain>
        <tissue evidence="2">Old leaves</tissue>
    </source>
</reference>
<proteinExistence type="predicted"/>
<keyword evidence="3" id="KW-1185">Reference proteome</keyword>
<comment type="caution">
    <text evidence="2">The sequence shown here is derived from an EMBL/GenBank/DDBJ whole genome shotgun (WGS) entry which is preliminary data.</text>
</comment>
<sequence length="194" mass="21989">MARNEQDLLWTEIVNRGIESFGPNAGSLTFSVSVRMRFPDFLQSVKLKSRVQALWVDFTRLDSGLSRGFCDYWEKGQFIEMARTSSKFDESSFEFRNWIVKSSGIGDETYVPKAITFNEKCATMKEGRSEASAETSLCLIRIAFPERDAWRLFSRIAVVTTTVPSTAVNTLYGHINVLMNVASGLFSWVILLIE</sequence>
<dbReference type="Proteomes" id="UP001472677">
    <property type="component" value="Unassembled WGS sequence"/>
</dbReference>
<dbReference type="Pfam" id="PF08392">
    <property type="entry name" value="FAE1_CUT1_RppA"/>
    <property type="match status" value="1"/>
</dbReference>
<name>A0ABR2GHL1_9ROSI</name>
<gene>
    <name evidence="2" type="ORF">V6N12_052220</name>
</gene>
<dbReference type="InterPro" id="IPR013601">
    <property type="entry name" value="FAE1_typ3_polyketide_synth"/>
</dbReference>
<feature type="domain" description="FAE" evidence="1">
    <location>
        <begin position="76"/>
        <end position="133"/>
    </location>
</feature>